<dbReference type="Pfam" id="PF05922">
    <property type="entry name" value="Inhibitor_I9"/>
    <property type="match status" value="1"/>
</dbReference>
<evidence type="ECO:0000256" key="7">
    <source>
        <dbReference type="PROSITE-ProRule" id="PRU01240"/>
    </source>
</evidence>
<gene>
    <name evidence="11" type="ORF">G2W53_029642</name>
</gene>
<evidence type="ECO:0000256" key="1">
    <source>
        <dbReference type="ARBA" id="ARBA00004613"/>
    </source>
</evidence>
<dbReference type="InterPro" id="IPR034197">
    <property type="entry name" value="Peptidases_S8_3"/>
</dbReference>
<accession>A0A834WC34</accession>
<dbReference type="GO" id="GO:0006508">
    <property type="term" value="P:proteolysis"/>
    <property type="evidence" value="ECO:0007669"/>
    <property type="project" value="UniProtKB-KW"/>
</dbReference>
<dbReference type="AlphaFoldDB" id="A0A834WC34"/>
<dbReference type="PROSITE" id="PS51892">
    <property type="entry name" value="SUBTILASE"/>
    <property type="match status" value="1"/>
</dbReference>
<dbReference type="SUPFAM" id="SSF52743">
    <property type="entry name" value="Subtilisin-like"/>
    <property type="match status" value="1"/>
</dbReference>
<evidence type="ECO:0000259" key="9">
    <source>
        <dbReference type="Pfam" id="PF00082"/>
    </source>
</evidence>
<keyword evidence="12" id="KW-1185">Reference proteome</keyword>
<proteinExistence type="inferred from homology"/>
<evidence type="ECO:0000313" key="12">
    <source>
        <dbReference type="Proteomes" id="UP000634136"/>
    </source>
</evidence>
<dbReference type="Pfam" id="PF00082">
    <property type="entry name" value="Peptidase_S8"/>
    <property type="match status" value="1"/>
</dbReference>
<feature type="domain" description="Inhibitor I9" evidence="10">
    <location>
        <begin position="31"/>
        <end position="115"/>
    </location>
</feature>
<evidence type="ECO:0000256" key="3">
    <source>
        <dbReference type="ARBA" id="ARBA00022670"/>
    </source>
</evidence>
<protein>
    <submittedName>
        <fullName evidence="11">Subtilisin-like protease</fullName>
    </submittedName>
</protein>
<dbReference type="GO" id="GO:0005576">
    <property type="term" value="C:extracellular region"/>
    <property type="evidence" value="ECO:0007669"/>
    <property type="project" value="UniProtKB-SubCell"/>
</dbReference>
<comment type="subcellular location">
    <subcellularLocation>
        <location evidence="1">Secreted</location>
    </subcellularLocation>
</comment>
<feature type="chain" id="PRO_5032895640" evidence="8">
    <location>
        <begin position="27"/>
        <end position="407"/>
    </location>
</feature>
<dbReference type="CDD" id="cd04852">
    <property type="entry name" value="Peptidases_S8_3"/>
    <property type="match status" value="1"/>
</dbReference>
<feature type="domain" description="Peptidase S8/S53" evidence="9">
    <location>
        <begin position="143"/>
        <end position="368"/>
    </location>
</feature>
<evidence type="ECO:0000313" key="11">
    <source>
        <dbReference type="EMBL" id="KAF7815673.1"/>
    </source>
</evidence>
<dbReference type="Proteomes" id="UP000634136">
    <property type="component" value="Unassembled WGS sequence"/>
</dbReference>
<dbReference type="InterPro" id="IPR036852">
    <property type="entry name" value="Peptidase_S8/S53_dom_sf"/>
</dbReference>
<evidence type="ECO:0000256" key="8">
    <source>
        <dbReference type="SAM" id="SignalP"/>
    </source>
</evidence>
<dbReference type="PANTHER" id="PTHR10795">
    <property type="entry name" value="PROPROTEIN CONVERTASE SUBTILISIN/KEXIN"/>
    <property type="match status" value="1"/>
</dbReference>
<name>A0A834WC34_9FABA</name>
<sequence length="407" mass="43843">MGFSIFQLLPPLLIFLSTFFYQQTQAIKKPYIVYLGSHSHGLNPSSLDMDSATDSHYDLLSSVLGSHEKAKEAIFYSYNKHINGFAALLEEEEAEEIKKNKNVVSVFVSKMHKLHTTRSWAFLQQERNRRVNRNSAWKRGRFGQNTIIANIDTGVWPESKSFSDKGYGGIPSKWRGGGICQINNLPTSNKTLCNNKLIGARIFNDGYKALYGAIDPAHHNSARDIIGHGTHTLSTAAGNFVRGANVLGNGNGTAKGGSPRARVASYKACWDPSDEGGCVEADLLAAFDQAISDGVDVLSVSVGAHKEFPESLLTDGISIGAFHAVAKGVVVVCSAGNQGPKFGTVKNVAPWSFTIGASSIDREFSNNLTMSDGTIYKGISLTTGLPDSLPLIRASDAKLPNATTQDA</sequence>
<dbReference type="InterPro" id="IPR037045">
    <property type="entry name" value="S8pro/Inhibitor_I9_sf"/>
</dbReference>
<dbReference type="Gene3D" id="3.40.50.200">
    <property type="entry name" value="Peptidase S8/S53 domain"/>
    <property type="match status" value="1"/>
</dbReference>
<dbReference type="Gene3D" id="3.30.70.80">
    <property type="entry name" value="Peptidase S8 propeptide/proteinase inhibitor I9"/>
    <property type="match status" value="1"/>
</dbReference>
<comment type="caution">
    <text evidence="7">Lacks conserved residue(s) required for the propagation of feature annotation.</text>
</comment>
<comment type="similarity">
    <text evidence="2 7">Belongs to the peptidase S8 family.</text>
</comment>
<keyword evidence="3 11" id="KW-0645">Protease</keyword>
<reference evidence="11" key="1">
    <citation type="submission" date="2020-09" db="EMBL/GenBank/DDBJ databases">
        <title>Genome-Enabled Discovery of Anthraquinone Biosynthesis in Senna tora.</title>
        <authorList>
            <person name="Kang S.-H."/>
            <person name="Pandey R.P."/>
            <person name="Lee C.-M."/>
            <person name="Sim J.-S."/>
            <person name="Jeong J.-T."/>
            <person name="Choi B.-S."/>
            <person name="Jung M."/>
            <person name="Ginzburg D."/>
            <person name="Zhao K."/>
            <person name="Won S.Y."/>
            <person name="Oh T.-J."/>
            <person name="Yu Y."/>
            <person name="Kim N.-H."/>
            <person name="Lee O.R."/>
            <person name="Lee T.-H."/>
            <person name="Bashyal P."/>
            <person name="Kim T.-S."/>
            <person name="Lee W.-H."/>
            <person name="Kawkins C."/>
            <person name="Kim C.-K."/>
            <person name="Kim J.S."/>
            <person name="Ahn B.O."/>
            <person name="Rhee S.Y."/>
            <person name="Sohng J.K."/>
        </authorList>
    </citation>
    <scope>NUCLEOTIDE SEQUENCE</scope>
    <source>
        <tissue evidence="11">Leaf</tissue>
    </source>
</reference>
<keyword evidence="5" id="KW-0378">Hydrolase</keyword>
<dbReference type="InterPro" id="IPR045051">
    <property type="entry name" value="SBT"/>
</dbReference>
<keyword evidence="4 8" id="KW-0732">Signal</keyword>
<organism evidence="11 12">
    <name type="scientific">Senna tora</name>
    <dbReference type="NCBI Taxonomy" id="362788"/>
    <lineage>
        <taxon>Eukaryota</taxon>
        <taxon>Viridiplantae</taxon>
        <taxon>Streptophyta</taxon>
        <taxon>Embryophyta</taxon>
        <taxon>Tracheophyta</taxon>
        <taxon>Spermatophyta</taxon>
        <taxon>Magnoliopsida</taxon>
        <taxon>eudicotyledons</taxon>
        <taxon>Gunneridae</taxon>
        <taxon>Pentapetalae</taxon>
        <taxon>rosids</taxon>
        <taxon>fabids</taxon>
        <taxon>Fabales</taxon>
        <taxon>Fabaceae</taxon>
        <taxon>Caesalpinioideae</taxon>
        <taxon>Cassia clade</taxon>
        <taxon>Senna</taxon>
    </lineage>
</organism>
<dbReference type="Gene3D" id="3.50.30.30">
    <property type="match status" value="1"/>
</dbReference>
<dbReference type="InterPro" id="IPR000209">
    <property type="entry name" value="Peptidase_S8/S53_dom"/>
</dbReference>
<evidence type="ECO:0000256" key="4">
    <source>
        <dbReference type="ARBA" id="ARBA00022729"/>
    </source>
</evidence>
<keyword evidence="6" id="KW-0720">Serine protease</keyword>
<feature type="signal peptide" evidence="8">
    <location>
        <begin position="1"/>
        <end position="26"/>
    </location>
</feature>
<evidence type="ECO:0000256" key="6">
    <source>
        <dbReference type="ARBA" id="ARBA00022825"/>
    </source>
</evidence>
<evidence type="ECO:0000256" key="2">
    <source>
        <dbReference type="ARBA" id="ARBA00011073"/>
    </source>
</evidence>
<dbReference type="FunFam" id="3.30.70.80:FF:000002">
    <property type="entry name" value="Subtilisin-like protease SBT5.3"/>
    <property type="match status" value="1"/>
</dbReference>
<evidence type="ECO:0000259" key="10">
    <source>
        <dbReference type="Pfam" id="PF05922"/>
    </source>
</evidence>
<comment type="caution">
    <text evidence="11">The sequence shown here is derived from an EMBL/GenBank/DDBJ whole genome shotgun (WGS) entry which is preliminary data.</text>
</comment>
<dbReference type="GO" id="GO:0004252">
    <property type="term" value="F:serine-type endopeptidase activity"/>
    <property type="evidence" value="ECO:0007669"/>
    <property type="project" value="InterPro"/>
</dbReference>
<evidence type="ECO:0000256" key="5">
    <source>
        <dbReference type="ARBA" id="ARBA00022801"/>
    </source>
</evidence>
<dbReference type="OrthoDB" id="2014869at2759"/>
<dbReference type="EMBL" id="JAAIUW010000009">
    <property type="protein sequence ID" value="KAF7815673.1"/>
    <property type="molecule type" value="Genomic_DNA"/>
</dbReference>
<dbReference type="InterPro" id="IPR010259">
    <property type="entry name" value="S8pro/Inhibitor_I9"/>
</dbReference>